<evidence type="ECO:0000313" key="2">
    <source>
        <dbReference type="Proteomes" id="UP000706039"/>
    </source>
</evidence>
<comment type="caution">
    <text evidence="1">The sequence shown here is derived from an EMBL/GenBank/DDBJ whole genome shotgun (WGS) entry which is preliminary data.</text>
</comment>
<accession>A0ABS7PLM3</accession>
<evidence type="ECO:0000313" key="1">
    <source>
        <dbReference type="EMBL" id="MBY8822215.1"/>
    </source>
</evidence>
<dbReference type="Proteomes" id="UP000706039">
    <property type="component" value="Unassembled WGS sequence"/>
</dbReference>
<gene>
    <name evidence="1" type="ORF">K7G82_07935</name>
</gene>
<name>A0ABS7PLM3_9SPHN</name>
<organism evidence="1 2">
    <name type="scientific">Sphingomonas colocasiae</name>
    <dbReference type="NCBI Taxonomy" id="1848973"/>
    <lineage>
        <taxon>Bacteria</taxon>
        <taxon>Pseudomonadati</taxon>
        <taxon>Pseudomonadota</taxon>
        <taxon>Alphaproteobacteria</taxon>
        <taxon>Sphingomonadales</taxon>
        <taxon>Sphingomonadaceae</taxon>
        <taxon>Sphingomonas</taxon>
    </lineage>
</organism>
<reference evidence="1 2" key="1">
    <citation type="submission" date="2021-08" db="EMBL/GenBank/DDBJ databases">
        <authorList>
            <person name="Tuo L."/>
        </authorList>
    </citation>
    <scope>NUCLEOTIDE SEQUENCE [LARGE SCALE GENOMIC DNA]</scope>
    <source>
        <strain evidence="1 2">JCM 31229</strain>
    </source>
</reference>
<proteinExistence type="predicted"/>
<dbReference type="EMBL" id="JAINVV010000004">
    <property type="protein sequence ID" value="MBY8822215.1"/>
    <property type="molecule type" value="Genomic_DNA"/>
</dbReference>
<dbReference type="RefSeq" id="WP_222989315.1">
    <property type="nucleotide sequence ID" value="NZ_JAINVV010000004.1"/>
</dbReference>
<protein>
    <submittedName>
        <fullName evidence="1">Uncharacterized protein</fullName>
    </submittedName>
</protein>
<sequence length="285" mass="31131">MVKPVTITIRGPEDGRADAPSVDDLLGQIRDLVDVLRGVERATEANGKNELEWRVTDARMNSPISLELTPFGHGPADAILARIDRVERTTANGFRALRAGHAQPPFFNNETLGKARKMHARVLNGLTDTLLAFDVTVEAAPVVIDAPAARKVERAIEVATAAESAPYREFGSVEGYVTKPELDGHGRAILRFRARLGGAEVKAYASGDAFHQVEALRLSDVWHGVRVRVYGVIHYKSLGVIEVINATGMEVLDRDPLPGLDDIIDPNFSSGLTTEEFLRELRHDG</sequence>
<keyword evidence="2" id="KW-1185">Reference proteome</keyword>